<organism evidence="3 6">
    <name type="scientific">Bacteroides uniformis</name>
    <dbReference type="NCBI Taxonomy" id="820"/>
    <lineage>
        <taxon>Bacteria</taxon>
        <taxon>Pseudomonadati</taxon>
        <taxon>Bacteroidota</taxon>
        <taxon>Bacteroidia</taxon>
        <taxon>Bacteroidales</taxon>
        <taxon>Bacteroidaceae</taxon>
        <taxon>Bacteroides</taxon>
    </lineage>
</organism>
<evidence type="ECO:0000313" key="6">
    <source>
        <dbReference type="Proteomes" id="UP000261295"/>
    </source>
</evidence>
<sequence length="97" mass="11700">MLLEKLLKGANFSINIFNLEESKLFDQYFERILISKDTLLIKEGEIERYSYFVFDGMLRFWLLNHKGEKQIFWFCKEGTFSMSNISFTLQTRFTFNV</sequence>
<dbReference type="Proteomes" id="UP000433928">
    <property type="component" value="Unassembled WGS sequence"/>
</dbReference>
<dbReference type="EMBL" id="QRXV01000006">
    <property type="protein sequence ID" value="RGU39879.1"/>
    <property type="molecule type" value="Genomic_DNA"/>
</dbReference>
<evidence type="ECO:0000313" key="1">
    <source>
        <dbReference type="EMBL" id="CUP56566.1"/>
    </source>
</evidence>
<gene>
    <name evidence="4" type="ORF">DWW83_07035</name>
    <name evidence="3" type="ORF">DXC07_18775</name>
    <name evidence="1" type="ORF">ERS852510_01843</name>
    <name evidence="2" type="ORF">GAQ59_12965</name>
</gene>
<evidence type="ECO:0000313" key="7">
    <source>
        <dbReference type="Proteomes" id="UP000284022"/>
    </source>
</evidence>
<dbReference type="EMBL" id="CZAO01000007">
    <property type="protein sequence ID" value="CUP56566.1"/>
    <property type="molecule type" value="Genomic_DNA"/>
</dbReference>
<evidence type="ECO:0000313" key="3">
    <source>
        <dbReference type="EMBL" id="RGM52011.1"/>
    </source>
</evidence>
<evidence type="ECO:0000313" key="8">
    <source>
        <dbReference type="Proteomes" id="UP000433928"/>
    </source>
</evidence>
<dbReference type="AlphaFoldDB" id="A0A174H7C3"/>
<reference evidence="6 7" key="2">
    <citation type="submission" date="2018-08" db="EMBL/GenBank/DDBJ databases">
        <title>A genome reference for cultivated species of the human gut microbiota.</title>
        <authorList>
            <person name="Zou Y."/>
            <person name="Xue W."/>
            <person name="Luo G."/>
        </authorList>
    </citation>
    <scope>NUCLEOTIDE SEQUENCE [LARGE SCALE GENOMIC DNA]</scope>
    <source>
        <strain evidence="4 7">AF17-20</strain>
        <strain evidence="3 6">OM07-9</strain>
    </source>
</reference>
<dbReference type="SUPFAM" id="SSF51206">
    <property type="entry name" value="cAMP-binding domain-like"/>
    <property type="match status" value="1"/>
</dbReference>
<dbReference type="EMBL" id="QSTL01000023">
    <property type="protein sequence ID" value="RGM52011.1"/>
    <property type="molecule type" value="Genomic_DNA"/>
</dbReference>
<dbReference type="Proteomes" id="UP000284022">
    <property type="component" value="Unassembled WGS sequence"/>
</dbReference>
<reference evidence="2 8" key="3">
    <citation type="journal article" date="2019" name="Nat. Med.">
        <title>A library of human gut bacterial isolates paired with longitudinal multiomics data enables mechanistic microbiome research.</title>
        <authorList>
            <person name="Poyet M."/>
            <person name="Groussin M."/>
            <person name="Gibbons S.M."/>
            <person name="Avila-Pacheco J."/>
            <person name="Jiang X."/>
            <person name="Kearney S.M."/>
            <person name="Perrotta A.R."/>
            <person name="Berdy B."/>
            <person name="Zhao S."/>
            <person name="Lieberman T.D."/>
            <person name="Swanson P.K."/>
            <person name="Smith M."/>
            <person name="Roesemann S."/>
            <person name="Alexander J.E."/>
            <person name="Rich S.A."/>
            <person name="Livny J."/>
            <person name="Vlamakis H."/>
            <person name="Clish C."/>
            <person name="Bullock K."/>
            <person name="Deik A."/>
            <person name="Scott J."/>
            <person name="Pierce K.A."/>
            <person name="Xavier R.J."/>
            <person name="Alm E.J."/>
        </authorList>
    </citation>
    <scope>NUCLEOTIDE SEQUENCE [LARGE SCALE GENOMIC DNA]</scope>
    <source>
        <strain evidence="2 8">BIOML-A27</strain>
    </source>
</reference>
<evidence type="ECO:0000313" key="4">
    <source>
        <dbReference type="EMBL" id="RGU39879.1"/>
    </source>
</evidence>
<dbReference type="InterPro" id="IPR018490">
    <property type="entry name" value="cNMP-bd_dom_sf"/>
</dbReference>
<reference evidence="1 5" key="1">
    <citation type="submission" date="2015-09" db="EMBL/GenBank/DDBJ databases">
        <authorList>
            <consortium name="Pathogen Informatics"/>
        </authorList>
    </citation>
    <scope>NUCLEOTIDE SEQUENCE [LARGE SCALE GENOMIC DNA]</scope>
    <source>
        <strain evidence="1 5">2789STDY5834898</strain>
    </source>
</reference>
<proteinExistence type="predicted"/>
<name>A0A174H7C3_BACUN</name>
<evidence type="ECO:0000313" key="2">
    <source>
        <dbReference type="EMBL" id="KAB4168963.1"/>
    </source>
</evidence>
<dbReference type="Gene3D" id="2.60.120.10">
    <property type="entry name" value="Jelly Rolls"/>
    <property type="match status" value="1"/>
</dbReference>
<evidence type="ECO:0000313" key="5">
    <source>
        <dbReference type="Proteomes" id="UP000095766"/>
    </source>
</evidence>
<dbReference type="Proteomes" id="UP000261295">
    <property type="component" value="Unassembled WGS sequence"/>
</dbReference>
<dbReference type="EMBL" id="WCUG01000010">
    <property type="protein sequence ID" value="KAB4168963.1"/>
    <property type="molecule type" value="Genomic_DNA"/>
</dbReference>
<protein>
    <submittedName>
        <fullName evidence="3">cAMP-binding protein</fullName>
    </submittedName>
</protein>
<dbReference type="InterPro" id="IPR014710">
    <property type="entry name" value="RmlC-like_jellyroll"/>
</dbReference>
<dbReference type="Proteomes" id="UP000095766">
    <property type="component" value="Unassembled WGS sequence"/>
</dbReference>
<accession>A0A174H7C3</accession>